<evidence type="ECO:0000313" key="1">
    <source>
        <dbReference type="EMBL" id="KAF2742659.1"/>
    </source>
</evidence>
<protein>
    <submittedName>
        <fullName evidence="1">Uncharacterized protein</fullName>
    </submittedName>
</protein>
<name>A0A6A6UY32_9PLEO</name>
<gene>
    <name evidence="1" type="ORF">M011DRAFT_379517</name>
</gene>
<reference evidence="1" key="1">
    <citation type="journal article" date="2020" name="Stud. Mycol.">
        <title>101 Dothideomycetes genomes: a test case for predicting lifestyles and emergence of pathogens.</title>
        <authorList>
            <person name="Haridas S."/>
            <person name="Albert R."/>
            <person name="Binder M."/>
            <person name="Bloem J."/>
            <person name="Labutti K."/>
            <person name="Salamov A."/>
            <person name="Andreopoulos B."/>
            <person name="Baker S."/>
            <person name="Barry K."/>
            <person name="Bills G."/>
            <person name="Bluhm B."/>
            <person name="Cannon C."/>
            <person name="Castanera R."/>
            <person name="Culley D."/>
            <person name="Daum C."/>
            <person name="Ezra D."/>
            <person name="Gonzalez J."/>
            <person name="Henrissat B."/>
            <person name="Kuo A."/>
            <person name="Liang C."/>
            <person name="Lipzen A."/>
            <person name="Lutzoni F."/>
            <person name="Magnuson J."/>
            <person name="Mondo S."/>
            <person name="Nolan M."/>
            <person name="Ohm R."/>
            <person name="Pangilinan J."/>
            <person name="Park H.-J."/>
            <person name="Ramirez L."/>
            <person name="Alfaro M."/>
            <person name="Sun H."/>
            <person name="Tritt A."/>
            <person name="Yoshinaga Y."/>
            <person name="Zwiers L.-H."/>
            <person name="Turgeon B."/>
            <person name="Goodwin S."/>
            <person name="Spatafora J."/>
            <person name="Crous P."/>
            <person name="Grigoriev I."/>
        </authorList>
    </citation>
    <scope>NUCLEOTIDE SEQUENCE</scope>
    <source>
        <strain evidence="1">CBS 119925</strain>
    </source>
</reference>
<dbReference type="AlphaFoldDB" id="A0A6A6UY32"/>
<keyword evidence="2" id="KW-1185">Reference proteome</keyword>
<feature type="non-terminal residue" evidence="1">
    <location>
        <position position="1"/>
    </location>
</feature>
<sequence>LRAPGIHIDNVKPPTLDPLAASRYACVYWIDHLCDSKPKSGANEAKDVQALDGVGAFVGKKYLYWLEGLSLCKSLAKGVVLMARL</sequence>
<evidence type="ECO:0000313" key="2">
    <source>
        <dbReference type="Proteomes" id="UP000799440"/>
    </source>
</evidence>
<dbReference type="Proteomes" id="UP000799440">
    <property type="component" value="Unassembled WGS sequence"/>
</dbReference>
<dbReference type="EMBL" id="MU006606">
    <property type="protein sequence ID" value="KAF2742659.1"/>
    <property type="molecule type" value="Genomic_DNA"/>
</dbReference>
<organism evidence="1 2">
    <name type="scientific">Sporormia fimetaria CBS 119925</name>
    <dbReference type="NCBI Taxonomy" id="1340428"/>
    <lineage>
        <taxon>Eukaryota</taxon>
        <taxon>Fungi</taxon>
        <taxon>Dikarya</taxon>
        <taxon>Ascomycota</taxon>
        <taxon>Pezizomycotina</taxon>
        <taxon>Dothideomycetes</taxon>
        <taxon>Pleosporomycetidae</taxon>
        <taxon>Pleosporales</taxon>
        <taxon>Sporormiaceae</taxon>
        <taxon>Sporormia</taxon>
    </lineage>
</organism>
<accession>A0A6A6UY32</accession>
<proteinExistence type="predicted"/>
<dbReference type="OrthoDB" id="3783534at2759"/>
<feature type="non-terminal residue" evidence="1">
    <location>
        <position position="85"/>
    </location>
</feature>